<feature type="non-terminal residue" evidence="6">
    <location>
        <position position="1"/>
    </location>
</feature>
<accession>A0A6A5ZBM4</accession>
<dbReference type="Gene3D" id="3.40.50.1820">
    <property type="entry name" value="alpha/beta hydrolase"/>
    <property type="match status" value="1"/>
</dbReference>
<dbReference type="PANTHER" id="PTHR48081">
    <property type="entry name" value="AB HYDROLASE SUPERFAMILY PROTEIN C4A8.06C"/>
    <property type="match status" value="1"/>
</dbReference>
<gene>
    <name evidence="6" type="ORF">BDV96DRAFT_460280</name>
</gene>
<sequence length="365" mass="41444">IWSHQPFKAIYTVFTVSYTVPLLAFYYIIYRAKRFRPHPAWSYQLAYVNKVMQRFYHYAVDVHLKPVVHMTCPKKLSEPERHVLVDPGPSELYTGVTRSNDDIQPTPMPAIWFPRLYDPEEDSERPIILHLQGGAYTHAGDPLQTALFPTFKFRAHFNALTFFAQYRVSRTEDTRFPAALQDSITFYSYLLDQGVSPDRIIVSGDSAGGNLVLAFARYLSEHEGILSLPRGIMVWSPWVDLRDATSEGYKTSPHRHTDFVGAHLAFWGTSAFVPKTPKPLTPELEAYISPILSPSRLEVPLFINACTAEILYDQIQVYSDAMQAVEGNEVLYVETEYAPHDLIMAAGAFGLVKEVDEALEAAREF</sequence>
<dbReference type="GO" id="GO:0016787">
    <property type="term" value="F:hydrolase activity"/>
    <property type="evidence" value="ECO:0007669"/>
    <property type="project" value="UniProtKB-KW"/>
</dbReference>
<feature type="non-terminal residue" evidence="6">
    <location>
        <position position="365"/>
    </location>
</feature>
<feature type="transmembrane region" description="Helical" evidence="4">
    <location>
        <begin position="6"/>
        <end position="29"/>
    </location>
</feature>
<keyword evidence="4" id="KW-0472">Membrane</keyword>
<evidence type="ECO:0000313" key="7">
    <source>
        <dbReference type="Proteomes" id="UP000799770"/>
    </source>
</evidence>
<feature type="active site" evidence="3">
    <location>
        <position position="206"/>
    </location>
</feature>
<dbReference type="OrthoDB" id="2152029at2759"/>
<protein>
    <submittedName>
        <fullName evidence="6">Alpha/Beta hydrolase protein</fullName>
    </submittedName>
</protein>
<evidence type="ECO:0000256" key="3">
    <source>
        <dbReference type="PROSITE-ProRule" id="PRU10038"/>
    </source>
</evidence>
<dbReference type="InterPro" id="IPR033140">
    <property type="entry name" value="Lipase_GDXG_put_SER_AS"/>
</dbReference>
<evidence type="ECO:0000256" key="2">
    <source>
        <dbReference type="ARBA" id="ARBA00022801"/>
    </source>
</evidence>
<evidence type="ECO:0000256" key="4">
    <source>
        <dbReference type="SAM" id="Phobius"/>
    </source>
</evidence>
<dbReference type="Proteomes" id="UP000799770">
    <property type="component" value="Unassembled WGS sequence"/>
</dbReference>
<proteinExistence type="inferred from homology"/>
<feature type="domain" description="Alpha/beta hydrolase fold-3" evidence="5">
    <location>
        <begin position="154"/>
        <end position="342"/>
    </location>
</feature>
<dbReference type="InterPro" id="IPR029058">
    <property type="entry name" value="AB_hydrolase_fold"/>
</dbReference>
<evidence type="ECO:0000259" key="5">
    <source>
        <dbReference type="Pfam" id="PF07859"/>
    </source>
</evidence>
<dbReference type="EMBL" id="ML977320">
    <property type="protein sequence ID" value="KAF2116880.1"/>
    <property type="molecule type" value="Genomic_DNA"/>
</dbReference>
<reference evidence="6" key="1">
    <citation type="journal article" date="2020" name="Stud. Mycol.">
        <title>101 Dothideomycetes genomes: a test case for predicting lifestyles and emergence of pathogens.</title>
        <authorList>
            <person name="Haridas S."/>
            <person name="Albert R."/>
            <person name="Binder M."/>
            <person name="Bloem J."/>
            <person name="Labutti K."/>
            <person name="Salamov A."/>
            <person name="Andreopoulos B."/>
            <person name="Baker S."/>
            <person name="Barry K."/>
            <person name="Bills G."/>
            <person name="Bluhm B."/>
            <person name="Cannon C."/>
            <person name="Castanera R."/>
            <person name="Culley D."/>
            <person name="Daum C."/>
            <person name="Ezra D."/>
            <person name="Gonzalez J."/>
            <person name="Henrissat B."/>
            <person name="Kuo A."/>
            <person name="Liang C."/>
            <person name="Lipzen A."/>
            <person name="Lutzoni F."/>
            <person name="Magnuson J."/>
            <person name="Mondo S."/>
            <person name="Nolan M."/>
            <person name="Ohm R."/>
            <person name="Pangilinan J."/>
            <person name="Park H.-J."/>
            <person name="Ramirez L."/>
            <person name="Alfaro M."/>
            <person name="Sun H."/>
            <person name="Tritt A."/>
            <person name="Yoshinaga Y."/>
            <person name="Zwiers L.-H."/>
            <person name="Turgeon B."/>
            <person name="Goodwin S."/>
            <person name="Spatafora J."/>
            <person name="Crous P."/>
            <person name="Grigoriev I."/>
        </authorList>
    </citation>
    <scope>NUCLEOTIDE SEQUENCE</scope>
    <source>
        <strain evidence="6">CBS 627.86</strain>
    </source>
</reference>
<keyword evidence="4" id="KW-0812">Transmembrane</keyword>
<keyword evidence="7" id="KW-1185">Reference proteome</keyword>
<keyword evidence="2 6" id="KW-0378">Hydrolase</keyword>
<evidence type="ECO:0000313" key="6">
    <source>
        <dbReference type="EMBL" id="KAF2116880.1"/>
    </source>
</evidence>
<dbReference type="AlphaFoldDB" id="A0A6A5ZBM4"/>
<dbReference type="InterPro" id="IPR013094">
    <property type="entry name" value="AB_hydrolase_3"/>
</dbReference>
<name>A0A6A5ZBM4_9PLEO</name>
<dbReference type="SUPFAM" id="SSF53474">
    <property type="entry name" value="alpha/beta-Hydrolases"/>
    <property type="match status" value="1"/>
</dbReference>
<dbReference type="PROSITE" id="PS01174">
    <property type="entry name" value="LIPASE_GDXG_SER"/>
    <property type="match status" value="1"/>
</dbReference>
<dbReference type="InterPro" id="IPR050300">
    <property type="entry name" value="GDXG_lipolytic_enzyme"/>
</dbReference>
<organism evidence="6 7">
    <name type="scientific">Lophiotrema nucula</name>
    <dbReference type="NCBI Taxonomy" id="690887"/>
    <lineage>
        <taxon>Eukaryota</taxon>
        <taxon>Fungi</taxon>
        <taxon>Dikarya</taxon>
        <taxon>Ascomycota</taxon>
        <taxon>Pezizomycotina</taxon>
        <taxon>Dothideomycetes</taxon>
        <taxon>Pleosporomycetidae</taxon>
        <taxon>Pleosporales</taxon>
        <taxon>Lophiotremataceae</taxon>
        <taxon>Lophiotrema</taxon>
    </lineage>
</organism>
<dbReference type="PANTHER" id="PTHR48081:SF8">
    <property type="entry name" value="ALPHA_BETA HYDROLASE FOLD-3 DOMAIN-CONTAINING PROTEIN-RELATED"/>
    <property type="match status" value="1"/>
</dbReference>
<evidence type="ECO:0000256" key="1">
    <source>
        <dbReference type="ARBA" id="ARBA00010515"/>
    </source>
</evidence>
<dbReference type="Pfam" id="PF07859">
    <property type="entry name" value="Abhydrolase_3"/>
    <property type="match status" value="1"/>
</dbReference>
<comment type="similarity">
    <text evidence="1">Belongs to the 'GDXG' lipolytic enzyme family.</text>
</comment>
<keyword evidence="4" id="KW-1133">Transmembrane helix</keyword>